<evidence type="ECO:0000313" key="3">
    <source>
        <dbReference type="EMBL" id="KAH9308317.1"/>
    </source>
</evidence>
<dbReference type="AlphaFoldDB" id="A0AA38L2C1"/>
<proteinExistence type="predicted"/>
<feature type="compositionally biased region" description="Low complexity" evidence="2">
    <location>
        <begin position="1"/>
        <end position="26"/>
    </location>
</feature>
<comment type="caution">
    <text evidence="3">The sequence shown here is derived from an EMBL/GenBank/DDBJ whole genome shotgun (WGS) entry which is preliminary data.</text>
</comment>
<reference evidence="3 4" key="1">
    <citation type="journal article" date="2021" name="Nat. Plants">
        <title>The Taxus genome provides insights into paclitaxel biosynthesis.</title>
        <authorList>
            <person name="Xiong X."/>
            <person name="Gou J."/>
            <person name="Liao Q."/>
            <person name="Li Y."/>
            <person name="Zhou Q."/>
            <person name="Bi G."/>
            <person name="Li C."/>
            <person name="Du R."/>
            <person name="Wang X."/>
            <person name="Sun T."/>
            <person name="Guo L."/>
            <person name="Liang H."/>
            <person name="Lu P."/>
            <person name="Wu Y."/>
            <person name="Zhang Z."/>
            <person name="Ro D.K."/>
            <person name="Shang Y."/>
            <person name="Huang S."/>
            <person name="Yan J."/>
        </authorList>
    </citation>
    <scope>NUCLEOTIDE SEQUENCE [LARGE SCALE GENOMIC DNA]</scope>
    <source>
        <strain evidence="3">Ta-2019</strain>
    </source>
</reference>
<feature type="region of interest" description="Disordered" evidence="2">
    <location>
        <begin position="1"/>
        <end position="34"/>
    </location>
</feature>
<dbReference type="OMA" id="YHIMEDV"/>
<evidence type="ECO:0000256" key="2">
    <source>
        <dbReference type="SAM" id="MobiDB-lite"/>
    </source>
</evidence>
<dbReference type="EMBL" id="JAHRHJ020000007">
    <property type="protein sequence ID" value="KAH9308317.1"/>
    <property type="molecule type" value="Genomic_DNA"/>
</dbReference>
<protein>
    <submittedName>
        <fullName evidence="3">Uncharacterized protein</fullName>
    </submittedName>
</protein>
<feature type="coiled-coil region" evidence="1">
    <location>
        <begin position="41"/>
        <end position="115"/>
    </location>
</feature>
<dbReference type="SUPFAM" id="SSF58113">
    <property type="entry name" value="Apolipoprotein A-I"/>
    <property type="match status" value="1"/>
</dbReference>
<keyword evidence="1" id="KW-0175">Coiled coil</keyword>
<evidence type="ECO:0000256" key="1">
    <source>
        <dbReference type="SAM" id="Coils"/>
    </source>
</evidence>
<name>A0AA38L2C1_TAXCH</name>
<dbReference type="Gene3D" id="1.20.1170.10">
    <property type="match status" value="1"/>
</dbReference>
<organism evidence="3 4">
    <name type="scientific">Taxus chinensis</name>
    <name type="common">Chinese yew</name>
    <name type="synonym">Taxus wallichiana var. chinensis</name>
    <dbReference type="NCBI Taxonomy" id="29808"/>
    <lineage>
        <taxon>Eukaryota</taxon>
        <taxon>Viridiplantae</taxon>
        <taxon>Streptophyta</taxon>
        <taxon>Embryophyta</taxon>
        <taxon>Tracheophyta</taxon>
        <taxon>Spermatophyta</taxon>
        <taxon>Pinopsida</taxon>
        <taxon>Pinidae</taxon>
        <taxon>Conifers II</taxon>
        <taxon>Cupressales</taxon>
        <taxon>Taxaceae</taxon>
        <taxon>Taxus</taxon>
    </lineage>
</organism>
<accession>A0AA38L2C1</accession>
<dbReference type="PANTHER" id="PTHR34681:SF2">
    <property type="entry name" value="UVEAL AUTOANTIGEN WITH COILED-COIL_ANKYRIN"/>
    <property type="match status" value="1"/>
</dbReference>
<sequence length="147" mass="16277">MASAEAAAESAGSPTSSTSTSFEEVTPNPLSPSIRSTNIALQDLSESRADLLGRIHNLKKDLQEWRGKLDTQVKTYREELGDLKSSLNLEVEQLKSEFEDLRKSLRKQLDDATNIGSMIPGLDKKLEESVPDLMKNMDLNKVDEPDS</sequence>
<evidence type="ECO:0000313" key="4">
    <source>
        <dbReference type="Proteomes" id="UP000824469"/>
    </source>
</evidence>
<keyword evidence="4" id="KW-1185">Reference proteome</keyword>
<gene>
    <name evidence="3" type="ORF">KI387_036228</name>
</gene>
<dbReference type="Proteomes" id="UP000824469">
    <property type="component" value="Unassembled WGS sequence"/>
</dbReference>
<dbReference type="PANTHER" id="PTHR34681">
    <property type="entry name" value="UVEAL AUTOANTIGEN WITH COILED-COIL/ANKYRIN"/>
    <property type="match status" value="1"/>
</dbReference>